<keyword evidence="1" id="KW-0732">Signal</keyword>
<dbReference type="SUPFAM" id="SSF117074">
    <property type="entry name" value="Hypothetical protein PA1324"/>
    <property type="match status" value="1"/>
</dbReference>
<dbReference type="Pfam" id="PF13573">
    <property type="entry name" value="SprB"/>
    <property type="match status" value="5"/>
</dbReference>
<feature type="chain" id="PRO_5020583165" evidence="1">
    <location>
        <begin position="24"/>
        <end position="2774"/>
    </location>
</feature>
<comment type="caution">
    <text evidence="2">The sequence shown here is derived from an EMBL/GenBank/DDBJ whole genome shotgun (WGS) entry which is preliminary data.</text>
</comment>
<dbReference type="OrthoDB" id="607469at2"/>
<evidence type="ECO:0000256" key="1">
    <source>
        <dbReference type="SAM" id="SignalP"/>
    </source>
</evidence>
<dbReference type="EMBL" id="SNYI01000003">
    <property type="protein sequence ID" value="TDQ29359.1"/>
    <property type="molecule type" value="Genomic_DNA"/>
</dbReference>
<feature type="signal peptide" evidence="1">
    <location>
        <begin position="1"/>
        <end position="23"/>
    </location>
</feature>
<name>A0A4R6TJF2_9FLAO</name>
<accession>A0A4R6TJF2</accession>
<dbReference type="InterPro" id="IPR026341">
    <property type="entry name" value="T9SS_type_B"/>
</dbReference>
<protein>
    <submittedName>
        <fullName evidence="2">Gliding motility-associated-like protein</fullName>
    </submittedName>
</protein>
<dbReference type="NCBIfam" id="TIGR04131">
    <property type="entry name" value="Bac_Flav_CTERM"/>
    <property type="match status" value="1"/>
</dbReference>
<dbReference type="RefSeq" id="WP_133644932.1">
    <property type="nucleotide sequence ID" value="NZ_SNYI01000003.1"/>
</dbReference>
<keyword evidence="3" id="KW-1185">Reference proteome</keyword>
<sequence length="2774" mass="292412">MLPSNSKRDVIAIVLTLMSLAFAFAGNHPGNPDPIIGDRNAYTELTAHASSSSAHSPDLAGSENTETLLPSFYATIIQNADEEVNCPNDGSTLAKFFLCGTSDVRTISLNQSGSSYEWQKLDSNRCATSVMADCANTDSSCYDTVGNGSTYNLDSSGEFRVRVDGGQYYYFKSTLNPLDPQLIKEDIICGNPGRVEVTNVPAGYEYSLNDSAGPYQDTPYFDITSAGDYKVWVRLKNVSSTACLFPSNTVTVASLDMSASVTANDILCSGELGSIDVNVSGVPGFFTYRLIKNGVTVDTFGPNSASSYSFDNVSPGTYSVRIVTNKCNELITTDVNNDPIRIGNGISPLAVSATASDSFGCGASSVDVSIETSGGTAPYRYSLDGGSSFSSTYNNSTVFTVTSAGTYNILVEDSNGCSKTANIDVEDLPPPVYTVSSDDATCGSSNDGRISFNVSNGYGYQMTYSINNGASYQNNNIFNGLAPGSYLVLIRYQQGAFSCTTPVSTEVISAPTAINGTASADSEPSCLDENGGQISFSGVSGGTSPYQFSVGAGFSSNPVFSNLGTGSYTPRIRDANGCVRSLSPITFNNLDKPTDMAFSISNIDCITNTASVNVAVTGGTSPFTYEIIAPAANATNNGNNNVFSGLGLGTYTFRVTDDEGCSYTEAYAITDISSISVQAQATKVVTCVGDADGEGRFLVDGFDGTYSYVIDGGLPVVGESGGIITVTGLSAGSYDILVTDEDTNCTDTATLVIQEPASAFTITNLNVSPMNCQNNNRGGVSINTSGGWGGNKYTVTQPNGSVRGPQNSNTFSDLSQSGVYQVSVTDANGCTQTDSFSLTALAAPVLSVNAAGSDYCYDNFDAASIALDATGGAGPYEFRVNGGAWDAASTFTGLTPGTYRFEVSDTNDCQDLVWVTIAPEMTASATTIRELTCGGPSAQIRVNISNGYHSGNDYVSYEVRIDGGAYSASAFPISGNSFVYDIPNDGSILSDTTFQFEVTDTRGCTTETNVVTISPPESIAGSTLVTDTSCGQNNGIVELIPDTSQGVPPYEYSSDGGVTFGSQPIFSGYAPGTYNDFMIRDSRGCASPLLSATVSSSSPIDANVTANDAVCSAGSVEGSIDVNNVLNGNAQYTFTLTDINGNTVAVAGPMAADNVNFPNVAPGTYTVITTDASGCEDRDMVSVSQNQIDLIPVNTTDPQDCTMTFTYEVDIVGGTAPYTIGLVGQPQTAPNVDADTHDFTGQIDYGVTYFVEVHDALGCVYIEQIDPIDGPSPIAVTATATTASCEPGGNGSISFEIDGLPSPADLTLQLQDTDTGAIVSGPTVVNNVAIPYTDSFSNLPPGNYQILVQDNNTQCNASTLVSITQNIPALVVDNNEPANCNVGALVTVRGNGGNGPYSFAYVPAGDPAPVVFTTDTTFEIAGPFPADYNFYVQDASGCVSYTTVQVTETAGVPDPQVDVVNQCSAQSNYTVNVTSPLSTGSGLPEETYQYDIGGGFQDSPNFLVPNPGDYTIVVRDGNGCTNTVIAQVFDFFAISANASTEPTCNAGDGIITVNTSGGSGNFRFELDDGINPTVVQLNDNVFTNISPGTYNILVTDLDSNTTPLCSDTTSVEVTIVDSPEIGATPKGDISCFGANDGYINVELLPATATDGPFSYVLYDGSTTNIIRGSQSSSLFDNLSPGTYQVEVISDRGCTDRSADVTISEPSILQLNTEHTDFTCDPSSNRFSTATITAFTDTNGDGSGINTGTAPYTYSMNDGTPEFDGSNFQTSNQFEVVDNGSSQTIIITARDQNGCEQTETITLDPPSGLDFSFNVNPISCDASGSGVNPGNIEIIIAQGPGNYDVEILPIGSEPIQSSGGSDRVVWDISTPGDYIFAVTDVGSGGCTYLTPVVNVPEYNNIVATIAEAEPVTCFNGTDGAISLQVDNYSGIYNYEVFTRDNSGVETSTGVTGSFDTNNPVANPEIITGLPAGNLVVYVEALDAPYCDVVSNSTTVRQPDAPLAVNLQQTAEVTCADPGHGEIFASGTGGWEFYEFRVQAPDGSIVQDFPSTNVSFTGLSAGIYTVDVRDAEGCIATSTIELLPPAPIYADIRVVAPLQCNNDNNGVIEAFDITGGQGAGNYLYQLNRLTEGTNSGLQTTTSFNNLSSGDYTITLFDGWDCQFTTAVITIQDPEVVIAELVELQPPGCGDDGLMELTVANPEAGVSYFYRRSGTTDPFLPLDPLDPTATSVQISEDITVDPGPFQYDVQNSNGCPFEKSNQISLDPAAPLVISLDLTNATINCAGEATGIIRSEAFGGIGNYVYTLLNSNTPPSPTALNTERSAQASGIFRELGPGTYYVYAQSGGCSAISTPITISEPPPLVLESLEVVPVSCSGDVDGQITIEASGGTGKIRYSIADQLSEFFEGDDPAFPNRKTFTDLAPRTYEVIIQDDLGCTITRTIQVTEPEAILVAIAASEPETCLGDGDGSVTLDVTGGTPPYEFALNSSDPGDFAPNPQQYWGDLNGGETYVIFVRDSMGCETNVIVPVEVGVDLNPVPLVEYGCEGIFPNSTVTISMEDDSDWSQLLFALDPEDPTDAVTAEAGTENTWGDLAPGEHIVYVYHENGCSTYTEFEIESYEPLTLEAEKTGVNEITATARGGFGNYSYYFQGEAYGADNIFYSNEDTNVTIRVVDARGCEALVTMAFDFTGVLQMPKHFTPDGDLMNDVWSPMNRELFPNLEVKIFDRYGRVVAILDQVSEWDGTYEGDEVPTGDYWYVVNANDKSMQQYVGHFTLYR</sequence>
<organism evidence="2 3">
    <name type="scientific">Zeaxanthinibacter enoshimensis</name>
    <dbReference type="NCBI Taxonomy" id="392009"/>
    <lineage>
        <taxon>Bacteria</taxon>
        <taxon>Pseudomonadati</taxon>
        <taxon>Bacteroidota</taxon>
        <taxon>Flavobacteriia</taxon>
        <taxon>Flavobacteriales</taxon>
        <taxon>Flavobacteriaceae</taxon>
        <taxon>Zeaxanthinibacter</taxon>
    </lineage>
</organism>
<dbReference type="Proteomes" id="UP000295468">
    <property type="component" value="Unassembled WGS sequence"/>
</dbReference>
<dbReference type="Pfam" id="PF13585">
    <property type="entry name" value="CHU_C"/>
    <property type="match status" value="1"/>
</dbReference>
<reference evidence="2 3" key="1">
    <citation type="submission" date="2019-03" db="EMBL/GenBank/DDBJ databases">
        <title>Genomic Encyclopedia of Archaeal and Bacterial Type Strains, Phase II (KMG-II): from individual species to whole genera.</title>
        <authorList>
            <person name="Goeker M."/>
        </authorList>
    </citation>
    <scope>NUCLEOTIDE SEQUENCE [LARGE SCALE GENOMIC DNA]</scope>
    <source>
        <strain evidence="2 3">DSM 18435</strain>
    </source>
</reference>
<evidence type="ECO:0000313" key="3">
    <source>
        <dbReference type="Proteomes" id="UP000295468"/>
    </source>
</evidence>
<gene>
    <name evidence="2" type="ORF">CLV82_2815</name>
</gene>
<evidence type="ECO:0000313" key="2">
    <source>
        <dbReference type="EMBL" id="TDQ29359.1"/>
    </source>
</evidence>
<proteinExistence type="predicted"/>
<dbReference type="InterPro" id="IPR025667">
    <property type="entry name" value="SprB_repeat"/>
</dbReference>